<dbReference type="FunFam" id="3.20.20.60:FF:000003">
    <property type="entry name" value="3-methyl-2-oxobutanoate hydroxymethyltransferase"/>
    <property type="match status" value="1"/>
</dbReference>
<dbReference type="SUPFAM" id="SSF51621">
    <property type="entry name" value="Phosphoenolpyruvate/pyruvate domain"/>
    <property type="match status" value="1"/>
</dbReference>
<dbReference type="GO" id="GO:0032259">
    <property type="term" value="P:methylation"/>
    <property type="evidence" value="ECO:0007669"/>
    <property type="project" value="UniProtKB-KW"/>
</dbReference>
<evidence type="ECO:0000256" key="9">
    <source>
        <dbReference type="PIRSR" id="PIRSR000388-2"/>
    </source>
</evidence>
<feature type="binding site" evidence="7 9">
    <location>
        <position position="121"/>
    </location>
    <ligand>
        <name>3-methyl-2-oxobutanoate</name>
        <dbReference type="ChEBI" id="CHEBI:11851"/>
    </ligand>
</feature>
<dbReference type="InterPro" id="IPR015813">
    <property type="entry name" value="Pyrv/PenolPyrv_kinase-like_dom"/>
</dbReference>
<sequence>MSSRPCSDAKPVTVPEIRAAKGERKLCMVTAYDYPSARIADQAGVDMILVGDSLAMVVLGQQDTLGVTMEDMLHHTLAASRGRSRALLVGDMPFLSYQADVAEAVRNAGRFLAQGRANAVKLEGGKAYAPHVAAMVGAGIPVVGHVGLTPQYFNTLGGFKTQGRSAASARAMLEDAKALEEAGAFAMVLEAVPEETAALITRELTIPTIGIGAGNVTDGQVLVLHDLLGLFDRFVPKFVKQYAQIGPAMVDALQSYCDEVRSGAFPAPEHTFRLPPEERDKLA</sequence>
<evidence type="ECO:0000313" key="11">
    <source>
        <dbReference type="EMBL" id="SKA85445.1"/>
    </source>
</evidence>
<keyword evidence="5 7" id="KW-0808">Transferase</keyword>
<comment type="subcellular location">
    <subcellularLocation>
        <location evidence="7">Cytoplasm</location>
    </subcellularLocation>
</comment>
<dbReference type="EC" id="2.1.2.11" evidence="7"/>
<evidence type="ECO:0000256" key="3">
    <source>
        <dbReference type="ARBA" id="ARBA00011424"/>
    </source>
</evidence>
<dbReference type="OrthoDB" id="9781789at2"/>
<keyword evidence="7" id="KW-0963">Cytoplasm</keyword>
<dbReference type="EMBL" id="FUYC01000008">
    <property type="protein sequence ID" value="SKA85445.1"/>
    <property type="molecule type" value="Genomic_DNA"/>
</dbReference>
<keyword evidence="7 10" id="KW-0460">Magnesium</keyword>
<dbReference type="Pfam" id="PF02548">
    <property type="entry name" value="Pantoate_transf"/>
    <property type="match status" value="1"/>
</dbReference>
<feature type="binding site" evidence="7 9">
    <location>
        <begin position="52"/>
        <end position="53"/>
    </location>
    <ligand>
        <name>3-methyl-2-oxobutanoate</name>
        <dbReference type="ChEBI" id="CHEBI:11851"/>
    </ligand>
</feature>
<dbReference type="AlphaFoldDB" id="A0A1T4X8N2"/>
<dbReference type="UniPathway" id="UPA00028">
    <property type="reaction ID" value="UER00003"/>
</dbReference>
<dbReference type="PANTHER" id="PTHR20881:SF0">
    <property type="entry name" value="3-METHYL-2-OXOBUTANOATE HYDROXYMETHYLTRANSFERASE"/>
    <property type="match status" value="1"/>
</dbReference>
<dbReference type="InterPro" id="IPR040442">
    <property type="entry name" value="Pyrv_kinase-like_dom_sf"/>
</dbReference>
<dbReference type="CDD" id="cd06557">
    <property type="entry name" value="KPHMT-like"/>
    <property type="match status" value="1"/>
</dbReference>
<dbReference type="PANTHER" id="PTHR20881">
    <property type="entry name" value="3-METHYL-2-OXOBUTANOATE HYDROXYMETHYLTRANSFERASE"/>
    <property type="match status" value="1"/>
</dbReference>
<evidence type="ECO:0000256" key="10">
    <source>
        <dbReference type="PIRSR" id="PIRSR000388-3"/>
    </source>
</evidence>
<dbReference type="GO" id="GO:0008168">
    <property type="term" value="F:methyltransferase activity"/>
    <property type="evidence" value="ECO:0007669"/>
    <property type="project" value="UniProtKB-KW"/>
</dbReference>
<evidence type="ECO:0000313" key="12">
    <source>
        <dbReference type="Proteomes" id="UP000190027"/>
    </source>
</evidence>
<name>A0A1T4X8N2_9BACT</name>
<evidence type="ECO:0000256" key="1">
    <source>
        <dbReference type="ARBA" id="ARBA00005033"/>
    </source>
</evidence>
<dbReference type="Proteomes" id="UP000190027">
    <property type="component" value="Unassembled WGS sequence"/>
</dbReference>
<evidence type="ECO:0000256" key="2">
    <source>
        <dbReference type="ARBA" id="ARBA00008676"/>
    </source>
</evidence>
<dbReference type="NCBIfam" id="NF001452">
    <property type="entry name" value="PRK00311.1"/>
    <property type="match status" value="1"/>
</dbReference>
<evidence type="ECO:0000256" key="6">
    <source>
        <dbReference type="ARBA" id="ARBA00056497"/>
    </source>
</evidence>
<feature type="active site" description="Proton acceptor" evidence="7 8">
    <location>
        <position position="190"/>
    </location>
</feature>
<dbReference type="RefSeq" id="WP_078717423.1">
    <property type="nucleotide sequence ID" value="NZ_FUYC01000008.1"/>
</dbReference>
<comment type="cofactor">
    <cofactor evidence="7 10">
        <name>Mg(2+)</name>
        <dbReference type="ChEBI" id="CHEBI:18420"/>
    </cofactor>
    <text evidence="7 10">Binds 1 Mg(2+) ion per subunit.</text>
</comment>
<dbReference type="HAMAP" id="MF_00156">
    <property type="entry name" value="PanB"/>
    <property type="match status" value="1"/>
</dbReference>
<dbReference type="GO" id="GO:0015940">
    <property type="term" value="P:pantothenate biosynthetic process"/>
    <property type="evidence" value="ECO:0007669"/>
    <property type="project" value="UniProtKB-UniRule"/>
</dbReference>
<keyword evidence="12" id="KW-1185">Reference proteome</keyword>
<evidence type="ECO:0000256" key="5">
    <source>
        <dbReference type="ARBA" id="ARBA00022679"/>
    </source>
</evidence>
<feature type="binding site" evidence="7 9">
    <location>
        <position position="91"/>
    </location>
    <ligand>
        <name>3-methyl-2-oxobutanoate</name>
        <dbReference type="ChEBI" id="CHEBI:11851"/>
    </ligand>
</feature>
<feature type="binding site" evidence="7 10">
    <location>
        <position position="123"/>
    </location>
    <ligand>
        <name>Mg(2+)</name>
        <dbReference type="ChEBI" id="CHEBI:18420"/>
    </ligand>
</feature>
<dbReference type="GO" id="GO:0003864">
    <property type="term" value="F:3-methyl-2-oxobutanoate hydroxymethyltransferase activity"/>
    <property type="evidence" value="ECO:0007669"/>
    <property type="project" value="UniProtKB-UniRule"/>
</dbReference>
<protein>
    <recommendedName>
        <fullName evidence="7">3-methyl-2-oxobutanoate hydroxymethyltransferase</fullName>
        <ecNumber evidence="7">2.1.2.11</ecNumber>
    </recommendedName>
    <alternativeName>
        <fullName evidence="7">Ketopantoate hydroxymethyltransferase</fullName>
        <shortName evidence="7">KPHMT</shortName>
    </alternativeName>
</protein>
<comment type="subunit">
    <text evidence="3 7">Homodecamer; pentamer of dimers.</text>
</comment>
<accession>A0A1T4X8N2</accession>
<organism evidence="11 12">
    <name type="scientific">Paucidesulfovibrio gracilis DSM 16080</name>
    <dbReference type="NCBI Taxonomy" id="1121449"/>
    <lineage>
        <taxon>Bacteria</taxon>
        <taxon>Pseudomonadati</taxon>
        <taxon>Thermodesulfobacteriota</taxon>
        <taxon>Desulfovibrionia</taxon>
        <taxon>Desulfovibrionales</taxon>
        <taxon>Desulfovibrionaceae</taxon>
        <taxon>Paucidesulfovibrio</taxon>
    </lineage>
</organism>
<evidence type="ECO:0000256" key="7">
    <source>
        <dbReference type="HAMAP-Rule" id="MF_00156"/>
    </source>
</evidence>
<dbReference type="Gene3D" id="3.20.20.60">
    <property type="entry name" value="Phosphoenolpyruvate-binding domains"/>
    <property type="match status" value="1"/>
</dbReference>
<feature type="binding site" evidence="7 10">
    <location>
        <position position="91"/>
    </location>
    <ligand>
        <name>Mg(2+)</name>
        <dbReference type="ChEBI" id="CHEBI:18420"/>
    </ligand>
</feature>
<comment type="catalytic activity">
    <reaction evidence="7">
        <text>(6R)-5,10-methylene-5,6,7,8-tetrahydrofolate + 3-methyl-2-oxobutanoate + H2O = 2-dehydropantoate + (6S)-5,6,7,8-tetrahydrofolate</text>
        <dbReference type="Rhea" id="RHEA:11824"/>
        <dbReference type="ChEBI" id="CHEBI:11561"/>
        <dbReference type="ChEBI" id="CHEBI:11851"/>
        <dbReference type="ChEBI" id="CHEBI:15377"/>
        <dbReference type="ChEBI" id="CHEBI:15636"/>
        <dbReference type="ChEBI" id="CHEBI:57453"/>
        <dbReference type="EC" id="2.1.2.11"/>
    </reaction>
</comment>
<dbReference type="PIRSF" id="PIRSF000388">
    <property type="entry name" value="Pantoate_hydroxy_MeTrfase"/>
    <property type="match status" value="1"/>
</dbReference>
<gene>
    <name evidence="7" type="primary">panB</name>
    <name evidence="11" type="ORF">SAMN02745704_01863</name>
</gene>
<comment type="pathway">
    <text evidence="1 7">Cofactor biosynthesis; (R)-pantothenate biosynthesis; (R)-pantoate from 3-methyl-2-oxobutanoate: step 1/2.</text>
</comment>
<dbReference type="GO" id="GO:0000287">
    <property type="term" value="F:magnesium ion binding"/>
    <property type="evidence" value="ECO:0007669"/>
    <property type="project" value="TreeGrafter"/>
</dbReference>
<keyword evidence="4 7" id="KW-0566">Pantothenate biosynthesis</keyword>
<dbReference type="NCBIfam" id="TIGR00222">
    <property type="entry name" value="panB"/>
    <property type="match status" value="1"/>
</dbReference>
<dbReference type="InterPro" id="IPR003700">
    <property type="entry name" value="Pantoate_hydroxy_MeTrfase"/>
</dbReference>
<dbReference type="STRING" id="1121449.SAMN02745704_01863"/>
<comment type="function">
    <text evidence="6 7">Catalyzes the reversible reaction in which hydroxymethyl group from 5,10-methylenetetrahydrofolate is transferred onto alpha-ketoisovalerate to form ketopantoate.</text>
</comment>
<comment type="similarity">
    <text evidence="2 7">Belongs to the PanB family.</text>
</comment>
<proteinExistence type="inferred from homology"/>
<evidence type="ECO:0000256" key="8">
    <source>
        <dbReference type="PIRSR" id="PIRSR000388-1"/>
    </source>
</evidence>
<feature type="binding site" evidence="7 10">
    <location>
        <position position="52"/>
    </location>
    <ligand>
        <name>Mg(2+)</name>
        <dbReference type="ChEBI" id="CHEBI:18420"/>
    </ligand>
</feature>
<dbReference type="GO" id="GO:0005737">
    <property type="term" value="C:cytoplasm"/>
    <property type="evidence" value="ECO:0007669"/>
    <property type="project" value="UniProtKB-SubCell"/>
</dbReference>
<keyword evidence="11" id="KW-0489">Methyltransferase</keyword>
<reference evidence="11 12" key="1">
    <citation type="submission" date="2017-02" db="EMBL/GenBank/DDBJ databases">
        <authorList>
            <person name="Peterson S.W."/>
        </authorList>
    </citation>
    <scope>NUCLEOTIDE SEQUENCE [LARGE SCALE GENOMIC DNA]</scope>
    <source>
        <strain evidence="11 12">DSM 16080</strain>
    </source>
</reference>
<keyword evidence="7 10" id="KW-0479">Metal-binding</keyword>
<evidence type="ECO:0000256" key="4">
    <source>
        <dbReference type="ARBA" id="ARBA00022655"/>
    </source>
</evidence>